<accession>A0ABQ9P0X3</accession>
<sequence length="240" mass="24051">MNKTVAPAAAKTGIFASKWAVESALDTITSPSPSAASAPAAVPVVKTGIYASKWAIEAPLNTTMPPSPAPPSAAPTVPASLKTGIYASKWAVSSPLTTITTPSSSPAAPPAVKTGGLNESKWAPREPTTTTAAPPAPAPATSTKGPTSQPAHTRKAGTTIKKPAPATTLTIVSGSDYSWMECSILPAPSTRRGGVIGSRWDPANASPGPSAPAPVEGEELGAAIKPASDKSGVRASRWAC</sequence>
<feature type="compositionally biased region" description="Low complexity" evidence="1">
    <location>
        <begin position="97"/>
        <end position="106"/>
    </location>
</feature>
<evidence type="ECO:0008006" key="4">
    <source>
        <dbReference type="Google" id="ProtNLM"/>
    </source>
</evidence>
<protein>
    <recommendedName>
        <fullName evidence="4">Ig-like domain-containing protein</fullName>
    </recommendedName>
</protein>
<dbReference type="EMBL" id="JAPDRL010000008">
    <property type="protein sequence ID" value="KAJ9668229.1"/>
    <property type="molecule type" value="Genomic_DNA"/>
</dbReference>
<feature type="region of interest" description="Disordered" evidence="1">
    <location>
        <begin position="193"/>
        <end position="240"/>
    </location>
</feature>
<reference evidence="2" key="1">
    <citation type="submission" date="2022-10" db="EMBL/GenBank/DDBJ databases">
        <title>Culturing micro-colonial fungi from biological soil crusts in the Mojave desert and describing Neophaeococcomyces mojavensis, and introducing the new genera and species Taxawa tesnikishii.</title>
        <authorList>
            <person name="Kurbessoian T."/>
            <person name="Stajich J.E."/>
        </authorList>
    </citation>
    <scope>NUCLEOTIDE SEQUENCE</scope>
    <source>
        <strain evidence="2">TK_1</strain>
    </source>
</reference>
<name>A0ABQ9P0X3_9PEZI</name>
<organism evidence="2 3">
    <name type="scientific">Coniosporium apollinis</name>
    <dbReference type="NCBI Taxonomy" id="61459"/>
    <lineage>
        <taxon>Eukaryota</taxon>
        <taxon>Fungi</taxon>
        <taxon>Dikarya</taxon>
        <taxon>Ascomycota</taxon>
        <taxon>Pezizomycotina</taxon>
        <taxon>Dothideomycetes</taxon>
        <taxon>Dothideomycetes incertae sedis</taxon>
        <taxon>Coniosporium</taxon>
    </lineage>
</organism>
<gene>
    <name evidence="2" type="ORF">H2201_001659</name>
</gene>
<keyword evidence="3" id="KW-1185">Reference proteome</keyword>
<proteinExistence type="predicted"/>
<feature type="compositionally biased region" description="Polar residues" evidence="1">
    <location>
        <begin position="142"/>
        <end position="151"/>
    </location>
</feature>
<comment type="caution">
    <text evidence="2">The sequence shown here is derived from an EMBL/GenBank/DDBJ whole genome shotgun (WGS) entry which is preliminary data.</text>
</comment>
<dbReference type="Proteomes" id="UP001172684">
    <property type="component" value="Unassembled WGS sequence"/>
</dbReference>
<feature type="region of interest" description="Disordered" evidence="1">
    <location>
        <begin position="97"/>
        <end position="164"/>
    </location>
</feature>
<evidence type="ECO:0000313" key="3">
    <source>
        <dbReference type="Proteomes" id="UP001172684"/>
    </source>
</evidence>
<evidence type="ECO:0000313" key="2">
    <source>
        <dbReference type="EMBL" id="KAJ9668229.1"/>
    </source>
</evidence>
<evidence type="ECO:0000256" key="1">
    <source>
        <dbReference type="SAM" id="MobiDB-lite"/>
    </source>
</evidence>